<accession>A0A6L9QPC7</accession>
<dbReference type="GO" id="GO:0003677">
    <property type="term" value="F:DNA binding"/>
    <property type="evidence" value="ECO:0007669"/>
    <property type="project" value="UniProtKB-KW"/>
</dbReference>
<dbReference type="RefSeq" id="WP_163060599.1">
    <property type="nucleotide sequence ID" value="NZ_JAAGLI010000777.1"/>
</dbReference>
<dbReference type="PANTHER" id="PTHR44688">
    <property type="entry name" value="DNA-BINDING TRANSCRIPTIONAL ACTIVATOR DEVR_DOSR"/>
    <property type="match status" value="1"/>
</dbReference>
<organism evidence="5 6">
    <name type="scientific">Actinomadura bangladeshensis</name>
    <dbReference type="NCBI Taxonomy" id="453573"/>
    <lineage>
        <taxon>Bacteria</taxon>
        <taxon>Bacillati</taxon>
        <taxon>Actinomycetota</taxon>
        <taxon>Actinomycetes</taxon>
        <taxon>Streptosporangiales</taxon>
        <taxon>Thermomonosporaceae</taxon>
        <taxon>Actinomadura</taxon>
    </lineage>
</organism>
<dbReference type="EMBL" id="JAAGLI010000777">
    <property type="protein sequence ID" value="NEA26513.1"/>
    <property type="molecule type" value="Genomic_DNA"/>
</dbReference>
<evidence type="ECO:0000259" key="4">
    <source>
        <dbReference type="PROSITE" id="PS50043"/>
    </source>
</evidence>
<dbReference type="Pfam" id="PF00196">
    <property type="entry name" value="GerE"/>
    <property type="match status" value="1"/>
</dbReference>
<keyword evidence="2" id="KW-0238">DNA-binding</keyword>
<keyword evidence="1" id="KW-0805">Transcription regulation</keyword>
<reference evidence="5 6" key="1">
    <citation type="submission" date="2020-01" db="EMBL/GenBank/DDBJ databases">
        <title>Insect and environment-associated Actinomycetes.</title>
        <authorList>
            <person name="Currrie C."/>
            <person name="Chevrette M."/>
            <person name="Carlson C."/>
            <person name="Stubbendieck R."/>
            <person name="Wendt-Pienkowski E."/>
        </authorList>
    </citation>
    <scope>NUCLEOTIDE SEQUENCE [LARGE SCALE GENOMIC DNA]</scope>
    <source>
        <strain evidence="5 6">SID10258</strain>
    </source>
</reference>
<protein>
    <submittedName>
        <fullName evidence="5">Helix-turn-helix transcriptional regulator</fullName>
    </submittedName>
</protein>
<dbReference type="GO" id="GO:0006355">
    <property type="term" value="P:regulation of DNA-templated transcription"/>
    <property type="evidence" value="ECO:0007669"/>
    <property type="project" value="InterPro"/>
</dbReference>
<proteinExistence type="predicted"/>
<dbReference type="CDD" id="cd06170">
    <property type="entry name" value="LuxR_C_like"/>
    <property type="match status" value="1"/>
</dbReference>
<dbReference type="Proteomes" id="UP000475532">
    <property type="component" value="Unassembled WGS sequence"/>
</dbReference>
<evidence type="ECO:0000313" key="5">
    <source>
        <dbReference type="EMBL" id="NEA26513.1"/>
    </source>
</evidence>
<keyword evidence="3" id="KW-0804">Transcription</keyword>
<dbReference type="PROSITE" id="PS50043">
    <property type="entry name" value="HTH_LUXR_2"/>
    <property type="match status" value="1"/>
</dbReference>
<dbReference type="SUPFAM" id="SSF46894">
    <property type="entry name" value="C-terminal effector domain of the bipartite response regulators"/>
    <property type="match status" value="1"/>
</dbReference>
<feature type="domain" description="HTH luxR-type" evidence="4">
    <location>
        <begin position="88"/>
        <end position="150"/>
    </location>
</feature>
<name>A0A6L9QPC7_9ACTN</name>
<dbReference type="PANTHER" id="PTHR44688:SF16">
    <property type="entry name" value="DNA-BINDING TRANSCRIPTIONAL ACTIVATOR DEVR_DOSR"/>
    <property type="match status" value="1"/>
</dbReference>
<dbReference type="Gene3D" id="1.10.10.10">
    <property type="entry name" value="Winged helix-like DNA-binding domain superfamily/Winged helix DNA-binding domain"/>
    <property type="match status" value="1"/>
</dbReference>
<evidence type="ECO:0000256" key="1">
    <source>
        <dbReference type="ARBA" id="ARBA00023015"/>
    </source>
</evidence>
<dbReference type="PRINTS" id="PR00038">
    <property type="entry name" value="HTHLUXR"/>
</dbReference>
<dbReference type="InterPro" id="IPR000792">
    <property type="entry name" value="Tscrpt_reg_LuxR_C"/>
</dbReference>
<comment type="caution">
    <text evidence="5">The sequence shown here is derived from an EMBL/GenBank/DDBJ whole genome shotgun (WGS) entry which is preliminary data.</text>
</comment>
<sequence>RSRALLADDAEPLYREAIARLGRTRVRPELARAHLLYGEWLRRRRRRTDARRQLRTAHGMLEAMGMAAFAERARRELLATGGTARKRTVPATTELTAQEAQIARLARDGLSNPEIATRLFISSRTVQYHLRKVFAKLGITSRSQLDRVLP</sequence>
<evidence type="ECO:0000256" key="3">
    <source>
        <dbReference type="ARBA" id="ARBA00023163"/>
    </source>
</evidence>
<dbReference type="AlphaFoldDB" id="A0A6L9QPC7"/>
<evidence type="ECO:0000313" key="6">
    <source>
        <dbReference type="Proteomes" id="UP000475532"/>
    </source>
</evidence>
<dbReference type="InterPro" id="IPR016032">
    <property type="entry name" value="Sig_transdc_resp-reg_C-effctor"/>
</dbReference>
<gene>
    <name evidence="5" type="ORF">G3I70_29045</name>
</gene>
<dbReference type="SMART" id="SM00421">
    <property type="entry name" value="HTH_LUXR"/>
    <property type="match status" value="1"/>
</dbReference>
<dbReference type="InterPro" id="IPR036388">
    <property type="entry name" value="WH-like_DNA-bd_sf"/>
</dbReference>
<feature type="non-terminal residue" evidence="5">
    <location>
        <position position="1"/>
    </location>
</feature>
<evidence type="ECO:0000256" key="2">
    <source>
        <dbReference type="ARBA" id="ARBA00023125"/>
    </source>
</evidence>